<dbReference type="InterPro" id="IPR018760">
    <property type="entry name" value="DUF2326"/>
</dbReference>
<dbReference type="Proteomes" id="UP000015462">
    <property type="component" value="Unassembled WGS sequence"/>
</dbReference>
<proteinExistence type="predicted"/>
<organism evidence="2 3">
    <name type="scientific">Cycloclasticus pugetii</name>
    <dbReference type="NCBI Taxonomy" id="34068"/>
    <lineage>
        <taxon>Bacteria</taxon>
        <taxon>Pseudomonadati</taxon>
        <taxon>Pseudomonadota</taxon>
        <taxon>Gammaproteobacteria</taxon>
        <taxon>Thiotrichales</taxon>
        <taxon>Piscirickettsiaceae</taxon>
        <taxon>Cycloclasticus</taxon>
    </lineage>
</organism>
<dbReference type="EMBL" id="ASHL01000004">
    <property type="protein sequence ID" value="EPD13307.1"/>
    <property type="molecule type" value="Genomic_DNA"/>
</dbReference>
<evidence type="ECO:0000313" key="3">
    <source>
        <dbReference type="Proteomes" id="UP000015462"/>
    </source>
</evidence>
<gene>
    <name evidence="2" type="ORF">L196_06680</name>
</gene>
<protein>
    <recommendedName>
        <fullName evidence="1">DUF2326 domain-containing protein</fullName>
    </recommendedName>
</protein>
<dbReference type="Pfam" id="PF10088">
    <property type="entry name" value="DUF2326"/>
    <property type="match status" value="1"/>
</dbReference>
<evidence type="ECO:0000313" key="2">
    <source>
        <dbReference type="EMBL" id="EPD13307.1"/>
    </source>
</evidence>
<keyword evidence="3" id="KW-1185">Reference proteome</keyword>
<dbReference type="AlphaFoldDB" id="A0AB33Z207"/>
<dbReference type="RefSeq" id="WP_016390422.1">
    <property type="nucleotide sequence ID" value="NZ_KE646807.1"/>
</dbReference>
<name>A0AB33Z207_9GAMM</name>
<dbReference type="Gene3D" id="3.40.50.300">
    <property type="entry name" value="P-loop containing nucleotide triphosphate hydrolases"/>
    <property type="match status" value="1"/>
</dbReference>
<reference evidence="2 3" key="1">
    <citation type="journal article" date="2013" name="Genome Announc.">
        <title>Genome Sequence of the Pyrene- and Fluoranthene-Degrading Bacterium Cycloclasticus sp. Strain PY97M.</title>
        <authorList>
            <person name="Cui Z."/>
            <person name="Xu G."/>
            <person name="Li Q."/>
            <person name="Gao W."/>
            <person name="Zheng L."/>
        </authorList>
    </citation>
    <scope>NUCLEOTIDE SEQUENCE [LARGE SCALE GENOMIC DNA]</scope>
    <source>
        <strain evidence="2 3">PY97M</strain>
    </source>
</reference>
<sequence length="535" mass="61758">MLIEVVCDKFRENKINFHSGLNVVLGDEKATNSIGKSSLLMVVDFVFGGNSLLEHNKDIVEELGEHEYCFCFRFDDQPYYFKRATFSSDLVYICDDAYEELEPISIEDYRSRLKKMYGLGGIDLTFRAIVSLYSRVWDKGNLDVKRPLHNNKNRKAVECIDDLLKLYKHYDSIKLLSKKVKELTDEKSAIRNAFKQKLITKITKKQYKENIHRVSEIDQEIRDIKDNLAKYAVNLSEIVNREVSELKSRKDGLLRERAKISTRLVRVRSDLDSNKHIKSKTFSSLIRFFPEVDQNRVSQVEEFHSKITKILKRELLESERELAEMLDEIDASLSDLDGELSQTFASLDKPDIIVDRVHNLASDRGAVAAEIRFFETDDQVDNGLKEAKLALAGEKTRILSFVESIINDKARKLVSKIYNEKRRSPILKLEQKNYDFSAIEDTGTGKAYSNLIVFDLSIFGTTSLPFIIHDSVLFKNVENEVVARMVDIYGGFEKQSFIAIDEIQKYGSDATKKLRDKKVTELSNQNVLYVKDWRK</sequence>
<dbReference type="InterPro" id="IPR027417">
    <property type="entry name" value="P-loop_NTPase"/>
</dbReference>
<accession>A0AB33Z207</accession>
<comment type="caution">
    <text evidence="2">The sequence shown here is derived from an EMBL/GenBank/DDBJ whole genome shotgun (WGS) entry which is preliminary data.</text>
</comment>
<evidence type="ECO:0000259" key="1">
    <source>
        <dbReference type="Pfam" id="PF10088"/>
    </source>
</evidence>
<feature type="domain" description="DUF2326" evidence="1">
    <location>
        <begin position="414"/>
        <end position="526"/>
    </location>
</feature>